<dbReference type="PANTHER" id="PTHR43630">
    <property type="entry name" value="POLY-BETA-1,6-N-ACETYL-D-GLUCOSAMINE SYNTHASE"/>
    <property type="match status" value="1"/>
</dbReference>
<proteinExistence type="predicted"/>
<comment type="caution">
    <text evidence="3">The sequence shown here is derived from an EMBL/GenBank/DDBJ whole genome shotgun (WGS) entry which is preliminary data.</text>
</comment>
<dbReference type="CDD" id="cd06423">
    <property type="entry name" value="CESA_like"/>
    <property type="match status" value="1"/>
</dbReference>
<evidence type="ECO:0008006" key="4">
    <source>
        <dbReference type="Google" id="ProtNLM"/>
    </source>
</evidence>
<dbReference type="AlphaFoldDB" id="A0A645IWZ3"/>
<dbReference type="Gene3D" id="3.90.550.10">
    <property type="entry name" value="Spore Coat Polysaccharide Biosynthesis Protein SpsA, Chain A"/>
    <property type="match status" value="1"/>
</dbReference>
<evidence type="ECO:0000256" key="2">
    <source>
        <dbReference type="ARBA" id="ARBA00022679"/>
    </source>
</evidence>
<dbReference type="SUPFAM" id="SSF53448">
    <property type="entry name" value="Nucleotide-diphospho-sugar transferases"/>
    <property type="match status" value="1"/>
</dbReference>
<sequence>MGINISKYPLFVSLDADSILQRNSLSSIVRPFMEDDTTIAVGGNIKVANQVILDKGEVVKVFSPKKLLVILQTIEYYRVFLTTRVWFNKFNGNLIISGAFGLFKKSAALNVGGYDRNTVGEDMDLVVKLHSFYRKNKLK</sequence>
<protein>
    <recommendedName>
        <fullName evidence="4">Glycosyltransferase 2-like domain-containing protein</fullName>
    </recommendedName>
</protein>
<keyword evidence="1" id="KW-0328">Glycosyltransferase</keyword>
<accession>A0A645IWZ3</accession>
<dbReference type="GO" id="GO:0016757">
    <property type="term" value="F:glycosyltransferase activity"/>
    <property type="evidence" value="ECO:0007669"/>
    <property type="project" value="UniProtKB-KW"/>
</dbReference>
<organism evidence="3">
    <name type="scientific">bioreactor metagenome</name>
    <dbReference type="NCBI Taxonomy" id="1076179"/>
    <lineage>
        <taxon>unclassified sequences</taxon>
        <taxon>metagenomes</taxon>
        <taxon>ecological metagenomes</taxon>
    </lineage>
</organism>
<evidence type="ECO:0000256" key="1">
    <source>
        <dbReference type="ARBA" id="ARBA00022676"/>
    </source>
</evidence>
<keyword evidence="2" id="KW-0808">Transferase</keyword>
<dbReference type="EMBL" id="VSSQ01123704">
    <property type="protein sequence ID" value="MPN54959.1"/>
    <property type="molecule type" value="Genomic_DNA"/>
</dbReference>
<evidence type="ECO:0000313" key="3">
    <source>
        <dbReference type="EMBL" id="MPN54959.1"/>
    </source>
</evidence>
<name>A0A645IWZ3_9ZZZZ</name>
<dbReference type="InterPro" id="IPR029044">
    <property type="entry name" value="Nucleotide-diphossugar_trans"/>
</dbReference>
<dbReference type="PANTHER" id="PTHR43630:SF1">
    <property type="entry name" value="POLY-BETA-1,6-N-ACETYL-D-GLUCOSAMINE SYNTHASE"/>
    <property type="match status" value="1"/>
</dbReference>
<gene>
    <name evidence="3" type="ORF">SDC9_202638</name>
</gene>
<reference evidence="3" key="1">
    <citation type="submission" date="2019-08" db="EMBL/GenBank/DDBJ databases">
        <authorList>
            <person name="Kucharzyk K."/>
            <person name="Murdoch R.W."/>
            <person name="Higgins S."/>
            <person name="Loffler F."/>
        </authorList>
    </citation>
    <scope>NUCLEOTIDE SEQUENCE</scope>
</reference>